<dbReference type="PANTHER" id="PTHR46696">
    <property type="entry name" value="P450, PUTATIVE (EUROFUNG)-RELATED"/>
    <property type="match status" value="1"/>
</dbReference>
<evidence type="ECO:0000313" key="3">
    <source>
        <dbReference type="EMBL" id="GAA4056620.1"/>
    </source>
</evidence>
<dbReference type="InterPro" id="IPR001128">
    <property type="entry name" value="Cyt_P450"/>
</dbReference>
<keyword evidence="2" id="KW-0560">Oxidoreductase</keyword>
<evidence type="ECO:0000313" key="4">
    <source>
        <dbReference type="Proteomes" id="UP001500683"/>
    </source>
</evidence>
<keyword evidence="2" id="KW-0479">Metal-binding</keyword>
<name>A0ABP7V019_9ACTN</name>
<dbReference type="EMBL" id="BAAAZG010000001">
    <property type="protein sequence ID" value="GAA4056620.1"/>
    <property type="molecule type" value="Genomic_DNA"/>
</dbReference>
<gene>
    <name evidence="3" type="ORF">GCM10022214_05380</name>
</gene>
<comment type="similarity">
    <text evidence="1 2">Belongs to the cytochrome P450 family.</text>
</comment>
<comment type="caution">
    <text evidence="3">The sequence shown here is derived from an EMBL/GenBank/DDBJ whole genome shotgun (WGS) entry which is preliminary data.</text>
</comment>
<keyword evidence="2" id="KW-0503">Monooxygenase</keyword>
<keyword evidence="2" id="KW-0349">Heme</keyword>
<accession>A0ABP7V019</accession>
<dbReference type="Pfam" id="PF00067">
    <property type="entry name" value="p450"/>
    <property type="match status" value="1"/>
</dbReference>
<dbReference type="Gene3D" id="1.10.630.10">
    <property type="entry name" value="Cytochrome P450"/>
    <property type="match status" value="1"/>
</dbReference>
<dbReference type="PROSITE" id="PS00086">
    <property type="entry name" value="CYTOCHROME_P450"/>
    <property type="match status" value="1"/>
</dbReference>
<sequence length="423" mass="47473">MTAPVTVDLMDPELLRDPFHGYSRLREQSPMAQVVYGDRGSSLWIVTRYADVRLVLSDRRFVNNPGNVPGMRIQDPRTEIFRKMGIDDEYAPYLLRSVLDADGDEHLRLRRLVSRAFTARRVAALLPRVREITGQLLDRLPERASPRDGAVDLLEHFAYPLPITVICELVGIPEEDRGRWLGWSRALMRSHETEHFTAAIRGIVDHVEALVARRRDEPADDLLTALIGVHDEDGAVLSEFELVTMVLTIVLAGHETTAHLIGNGTVALLTHPDQLELLRTDPAALLPRAVHELMRWCGPVQGARFRYAAEDVEIGGRKLRKGSPVMASLVSANFDPRRFDDPHRLDITRQPDGRRETHLGFGHGLHYCLGAALARQEAEVAFAALFDRYPDLCLAVPPEDLERIPMPGAWRLSALPVRLTPTP</sequence>
<evidence type="ECO:0000256" key="2">
    <source>
        <dbReference type="RuleBase" id="RU000461"/>
    </source>
</evidence>
<dbReference type="InterPro" id="IPR002397">
    <property type="entry name" value="Cyt_P450_B"/>
</dbReference>
<dbReference type="InterPro" id="IPR017972">
    <property type="entry name" value="Cyt_P450_CS"/>
</dbReference>
<proteinExistence type="inferred from homology"/>
<organism evidence="3 4">
    <name type="scientific">Actinomadura miaoliensis</name>
    <dbReference type="NCBI Taxonomy" id="430685"/>
    <lineage>
        <taxon>Bacteria</taxon>
        <taxon>Bacillati</taxon>
        <taxon>Actinomycetota</taxon>
        <taxon>Actinomycetes</taxon>
        <taxon>Streptosporangiales</taxon>
        <taxon>Thermomonosporaceae</taxon>
        <taxon>Actinomadura</taxon>
    </lineage>
</organism>
<keyword evidence="2" id="KW-0408">Iron</keyword>
<dbReference type="SUPFAM" id="SSF48264">
    <property type="entry name" value="Cytochrome P450"/>
    <property type="match status" value="1"/>
</dbReference>
<evidence type="ECO:0000256" key="1">
    <source>
        <dbReference type="ARBA" id="ARBA00010617"/>
    </source>
</evidence>
<keyword evidence="4" id="KW-1185">Reference proteome</keyword>
<dbReference type="InterPro" id="IPR036396">
    <property type="entry name" value="Cyt_P450_sf"/>
</dbReference>
<reference evidence="4" key="1">
    <citation type="journal article" date="2019" name="Int. J. Syst. Evol. Microbiol.">
        <title>The Global Catalogue of Microorganisms (GCM) 10K type strain sequencing project: providing services to taxonomists for standard genome sequencing and annotation.</title>
        <authorList>
            <consortium name="The Broad Institute Genomics Platform"/>
            <consortium name="The Broad Institute Genome Sequencing Center for Infectious Disease"/>
            <person name="Wu L."/>
            <person name="Ma J."/>
        </authorList>
    </citation>
    <scope>NUCLEOTIDE SEQUENCE [LARGE SCALE GENOMIC DNA]</scope>
    <source>
        <strain evidence="4">JCM 16702</strain>
    </source>
</reference>
<dbReference type="PANTHER" id="PTHR46696:SF1">
    <property type="entry name" value="CYTOCHROME P450 YJIB-RELATED"/>
    <property type="match status" value="1"/>
</dbReference>
<dbReference type="PRINTS" id="PR00359">
    <property type="entry name" value="BP450"/>
</dbReference>
<protein>
    <submittedName>
        <fullName evidence="3">Cytochrome P450</fullName>
    </submittedName>
</protein>
<dbReference type="Proteomes" id="UP001500683">
    <property type="component" value="Unassembled WGS sequence"/>
</dbReference>
<dbReference type="CDD" id="cd11029">
    <property type="entry name" value="CYP107-like"/>
    <property type="match status" value="1"/>
</dbReference>
<dbReference type="RefSeq" id="WP_344939981.1">
    <property type="nucleotide sequence ID" value="NZ_BAAAZG010000001.1"/>
</dbReference>